<protein>
    <recommendedName>
        <fullName evidence="4">DUF2125 domain-containing protein</fullName>
    </recommendedName>
</protein>
<dbReference type="STRING" id="490829.SAMN05421850_107187"/>
<keyword evidence="1" id="KW-0732">Signal</keyword>
<name>A0A1G8QAP0_9RHOB</name>
<dbReference type="EMBL" id="FNEB01000007">
    <property type="protein sequence ID" value="SDJ01787.1"/>
    <property type="molecule type" value="Genomic_DNA"/>
</dbReference>
<feature type="signal peptide" evidence="1">
    <location>
        <begin position="1"/>
        <end position="24"/>
    </location>
</feature>
<proteinExistence type="predicted"/>
<dbReference type="InterPro" id="IPR018666">
    <property type="entry name" value="DUF2125"/>
</dbReference>
<feature type="chain" id="PRO_5011701437" description="DUF2125 domain-containing protein" evidence="1">
    <location>
        <begin position="25"/>
        <end position="504"/>
    </location>
</feature>
<evidence type="ECO:0000313" key="3">
    <source>
        <dbReference type="Proteomes" id="UP000199340"/>
    </source>
</evidence>
<accession>A0A1G8QAP0</accession>
<sequence length="504" mass="53305">MTFARYFRGAATVAGLCMGTTALADVTAGQVWGDFKSYLQGFGYEITADETQTGDGLTVSNVTMVMEMPEGAGTARVTVPELSFSETGDGSVEMTMPNMSTTTYNVDVEGEGDSSGEIDVVQNDFVMLVSGSPGDMVYNYSATDMQMAFKNLMVDGKPVDVAVARVEMRNLEGQSNSKVTDLRRTEQTMRAGSMGYDIDMADPEGGSGRLVMKGAVSAIEFAGTATTPTEAVDTNDMNAMLESGFGVEGNFTHSGSTTEFSFDEDASTVSGTVVSKSGSLGVRMDAGQLGYTVGSNDVTLNVTSSDLPFPVEMAMADSQLKFEMPVTPSEDPQDFALAIKLGDFVMSDMIWSMFDPAGQLPRDPATIAVDLTGTARLDAPIMDPEAMESAEAPGELRTLTIGDLVLRLAGAELTGAGDFTFDNSDTSTFDGMPRPEGALNLKLVGGNTLLDTLVAMGFVPQEQATGVRMMMGLFAVPGEGEDTLTSRIEVNEQGHVLANGQRLR</sequence>
<evidence type="ECO:0000313" key="2">
    <source>
        <dbReference type="EMBL" id="SDJ01787.1"/>
    </source>
</evidence>
<dbReference type="AlphaFoldDB" id="A0A1G8QAP0"/>
<reference evidence="2 3" key="1">
    <citation type="submission" date="2016-10" db="EMBL/GenBank/DDBJ databases">
        <authorList>
            <person name="de Groot N.N."/>
        </authorList>
    </citation>
    <scope>NUCLEOTIDE SEQUENCE [LARGE SCALE GENOMIC DNA]</scope>
    <source>
        <strain evidence="2 3">DSM 28010</strain>
    </source>
</reference>
<dbReference type="Pfam" id="PF09898">
    <property type="entry name" value="DUF2125"/>
    <property type="match status" value="1"/>
</dbReference>
<evidence type="ECO:0008006" key="4">
    <source>
        <dbReference type="Google" id="ProtNLM"/>
    </source>
</evidence>
<keyword evidence="3" id="KW-1185">Reference proteome</keyword>
<gene>
    <name evidence="2" type="ORF">SAMN05421850_107187</name>
</gene>
<organism evidence="2 3">
    <name type="scientific">Lutimaribacter saemankumensis</name>
    <dbReference type="NCBI Taxonomy" id="490829"/>
    <lineage>
        <taxon>Bacteria</taxon>
        <taxon>Pseudomonadati</taxon>
        <taxon>Pseudomonadota</taxon>
        <taxon>Alphaproteobacteria</taxon>
        <taxon>Rhodobacterales</taxon>
        <taxon>Roseobacteraceae</taxon>
        <taxon>Lutimaribacter</taxon>
    </lineage>
</organism>
<evidence type="ECO:0000256" key="1">
    <source>
        <dbReference type="SAM" id="SignalP"/>
    </source>
</evidence>
<dbReference type="Proteomes" id="UP000199340">
    <property type="component" value="Unassembled WGS sequence"/>
</dbReference>